<reference evidence="8 9" key="1">
    <citation type="submission" date="2020-11" db="EMBL/GenBank/DDBJ databases">
        <title>Streptomyces spirodelae sp. nov., isolated from duckweed.</title>
        <authorList>
            <person name="Saimee Y."/>
            <person name="Duangmal K."/>
        </authorList>
    </citation>
    <scope>NUCLEOTIDE SEQUENCE [LARGE SCALE GENOMIC DNA]</scope>
    <source>
        <strain evidence="8 9">S16-07</strain>
    </source>
</reference>
<dbReference type="InterPro" id="IPR014284">
    <property type="entry name" value="RNA_pol_sigma-70_dom"/>
</dbReference>
<dbReference type="SUPFAM" id="SSF88946">
    <property type="entry name" value="Sigma2 domain of RNA polymerase sigma factors"/>
    <property type="match status" value="1"/>
</dbReference>
<dbReference type="InterPro" id="IPR013325">
    <property type="entry name" value="RNA_pol_sigma_r2"/>
</dbReference>
<feature type="domain" description="RNA polymerase sigma factor 70 region 4 type 2" evidence="7">
    <location>
        <begin position="133"/>
        <end position="183"/>
    </location>
</feature>
<dbReference type="Gene3D" id="1.10.1740.10">
    <property type="match status" value="1"/>
</dbReference>
<evidence type="ECO:0000256" key="2">
    <source>
        <dbReference type="ARBA" id="ARBA00011344"/>
    </source>
</evidence>
<keyword evidence="3" id="KW-0805">Transcription regulation</keyword>
<proteinExistence type="inferred from homology"/>
<dbReference type="RefSeq" id="WP_209239271.1">
    <property type="nucleotide sequence ID" value="NZ_JADKMA010000042.1"/>
</dbReference>
<evidence type="ECO:0000256" key="4">
    <source>
        <dbReference type="ARBA" id="ARBA00023082"/>
    </source>
</evidence>
<dbReference type="Gene3D" id="3.10.450.50">
    <property type="match status" value="1"/>
</dbReference>
<dbReference type="NCBIfam" id="NF007214">
    <property type="entry name" value="PRK09636.1"/>
    <property type="match status" value="1"/>
</dbReference>
<dbReference type="NCBIfam" id="TIGR02937">
    <property type="entry name" value="sigma70-ECF"/>
    <property type="match status" value="1"/>
</dbReference>
<evidence type="ECO:0000256" key="5">
    <source>
        <dbReference type="ARBA" id="ARBA00023163"/>
    </source>
</evidence>
<dbReference type="Proteomes" id="UP001519064">
    <property type="component" value="Unassembled WGS sequence"/>
</dbReference>
<comment type="similarity">
    <text evidence="1">Belongs to the sigma-70 factor family. ECF subfamily.</text>
</comment>
<gene>
    <name evidence="8" type="primary">sigJ</name>
    <name evidence="8" type="ORF">ITI46_10950</name>
</gene>
<evidence type="ECO:0000256" key="1">
    <source>
        <dbReference type="ARBA" id="ARBA00010641"/>
    </source>
</evidence>
<evidence type="ECO:0000259" key="7">
    <source>
        <dbReference type="Pfam" id="PF08281"/>
    </source>
</evidence>
<keyword evidence="9" id="KW-1185">Reference proteome</keyword>
<organism evidence="8 9">
    <name type="scientific">Streptomyces oryzae</name>
    <dbReference type="NCBI Taxonomy" id="1434886"/>
    <lineage>
        <taxon>Bacteria</taxon>
        <taxon>Bacillati</taxon>
        <taxon>Actinomycetota</taxon>
        <taxon>Actinomycetes</taxon>
        <taxon>Kitasatosporales</taxon>
        <taxon>Streptomycetaceae</taxon>
        <taxon>Streptomyces</taxon>
    </lineage>
</organism>
<dbReference type="SUPFAM" id="SSF88659">
    <property type="entry name" value="Sigma3 and sigma4 domains of RNA polymerase sigma factors"/>
    <property type="match status" value="1"/>
</dbReference>
<dbReference type="InterPro" id="IPR013324">
    <property type="entry name" value="RNA_pol_sigma_r3/r4-like"/>
</dbReference>
<accession>A0ABS3X9Y3</accession>
<dbReference type="InterPro" id="IPR052704">
    <property type="entry name" value="ECF_Sigma-70_Domain"/>
</dbReference>
<dbReference type="InterPro" id="IPR036388">
    <property type="entry name" value="WH-like_DNA-bd_sf"/>
</dbReference>
<keyword evidence="5" id="KW-0804">Transcription</keyword>
<keyword evidence="4" id="KW-0731">Sigma factor</keyword>
<comment type="caution">
    <text evidence="8">The sequence shown here is derived from an EMBL/GenBank/DDBJ whole genome shotgun (WGS) entry which is preliminary data.</text>
</comment>
<evidence type="ECO:0000313" key="9">
    <source>
        <dbReference type="Proteomes" id="UP001519064"/>
    </source>
</evidence>
<dbReference type="InterPro" id="IPR032710">
    <property type="entry name" value="NTF2-like_dom_sf"/>
</dbReference>
<dbReference type="PANTHER" id="PTHR30173:SF36">
    <property type="entry name" value="ECF RNA POLYMERASE SIGMA FACTOR SIGJ"/>
    <property type="match status" value="1"/>
</dbReference>
<dbReference type="EMBL" id="JADKMA010000042">
    <property type="protein sequence ID" value="MBO8192178.1"/>
    <property type="molecule type" value="Genomic_DNA"/>
</dbReference>
<dbReference type="Pfam" id="PF08281">
    <property type="entry name" value="Sigma70_r4_2"/>
    <property type="match status" value="1"/>
</dbReference>
<name>A0ABS3X9Y3_9ACTN</name>
<evidence type="ECO:0000259" key="6">
    <source>
        <dbReference type="Pfam" id="PF04542"/>
    </source>
</evidence>
<comment type="subunit">
    <text evidence="2">Interacts transiently with the RNA polymerase catalytic core formed by RpoA, RpoB, RpoC and RpoZ (2 alpha, 1 beta, 1 beta' and 1 omega subunit) to form the RNA polymerase holoenzyme that can initiate transcription.</text>
</comment>
<protein>
    <submittedName>
        <fullName evidence="8">RNA polymerase sigma factor SigJ</fullName>
    </submittedName>
</protein>
<dbReference type="InterPro" id="IPR013249">
    <property type="entry name" value="RNA_pol_sigma70_r4_t2"/>
</dbReference>
<dbReference type="InterPro" id="IPR007627">
    <property type="entry name" value="RNA_pol_sigma70_r2"/>
</dbReference>
<dbReference type="SUPFAM" id="SSF54427">
    <property type="entry name" value="NTF2-like"/>
    <property type="match status" value="1"/>
</dbReference>
<evidence type="ECO:0000313" key="8">
    <source>
        <dbReference type="EMBL" id="MBO8192178.1"/>
    </source>
</evidence>
<evidence type="ECO:0000256" key="3">
    <source>
        <dbReference type="ARBA" id="ARBA00023015"/>
    </source>
</evidence>
<dbReference type="Pfam" id="PF04542">
    <property type="entry name" value="Sigma70_r2"/>
    <property type="match status" value="1"/>
</dbReference>
<sequence>MTDTAVAEFQAHRARLFGIAYRMLGSASEAEDIVQEAYLRWERTDRGAVAAPGPWLAKVVTNLSLNELSSARVRRERYVGEWLPEPVLTATAKSTGRVGTRAPAGVGVGGAVGATPPLGPLETAEQRDSVSFALLVLLERLTPPERAVFVLRAAFDYSHREIAELLDISEANSRQLYRRAKQAVHAHNADDNTVDSTADDVRHGPQRRERWVGLVETFVTAAREGDLAQLERLLADDVVSYADGGGRITSARRPIVGPAKVARYLARGLSKYAAGVDLVPYEVNGGPALLALAEGQLLAVVSLEIADGRVTALRISLNPDKLAYAARQVAACRPLG</sequence>
<feature type="domain" description="RNA polymerase sigma-70 region 2" evidence="6">
    <location>
        <begin position="9"/>
        <end position="72"/>
    </location>
</feature>
<dbReference type="Gene3D" id="1.10.10.10">
    <property type="entry name" value="Winged helix-like DNA-binding domain superfamily/Winged helix DNA-binding domain"/>
    <property type="match status" value="1"/>
</dbReference>
<dbReference type="PANTHER" id="PTHR30173">
    <property type="entry name" value="SIGMA 19 FACTOR"/>
    <property type="match status" value="1"/>
</dbReference>